<protein>
    <submittedName>
        <fullName evidence="3">Uncharacterized protein</fullName>
    </submittedName>
</protein>
<sequence length="230" mass="25618">MGVRMDESGLVGCMHDAYAQPRSPSLHAPFCCLAEQESKIFLLFISFLVVCLASSSSQGTPGFGKAARNETTFVLFRLELLFFVLLLMRVVAGSFLDVGSGNQNMTRCQKAAKRNERPRQQRHSDRGQRSGLEAFRFTDGPPNFPSFCFAFQCYLHFRAVLRRRRRAESADRERRGLFPRCPACALFLACFTGEWVKCGYGAVMRAGPAAEIAAFPFAALLMFKAARDSG</sequence>
<feature type="region of interest" description="Disordered" evidence="1">
    <location>
        <begin position="107"/>
        <end position="128"/>
    </location>
</feature>
<proteinExistence type="predicted"/>
<name>A0A3N4I9A4_ASCIM</name>
<keyword evidence="2" id="KW-1133">Transmembrane helix</keyword>
<keyword evidence="2" id="KW-0472">Membrane</keyword>
<dbReference type="EMBL" id="ML119670">
    <property type="protein sequence ID" value="RPA82649.1"/>
    <property type="molecule type" value="Genomic_DNA"/>
</dbReference>
<evidence type="ECO:0000256" key="2">
    <source>
        <dbReference type="SAM" id="Phobius"/>
    </source>
</evidence>
<evidence type="ECO:0000256" key="1">
    <source>
        <dbReference type="SAM" id="MobiDB-lite"/>
    </source>
</evidence>
<dbReference type="Proteomes" id="UP000275078">
    <property type="component" value="Unassembled WGS sequence"/>
</dbReference>
<gene>
    <name evidence="3" type="ORF">BJ508DRAFT_87023</name>
</gene>
<feature type="compositionally biased region" description="Basic and acidic residues" evidence="1">
    <location>
        <begin position="113"/>
        <end position="128"/>
    </location>
</feature>
<feature type="transmembrane region" description="Helical" evidence="2">
    <location>
        <begin position="78"/>
        <end position="96"/>
    </location>
</feature>
<evidence type="ECO:0000313" key="4">
    <source>
        <dbReference type="Proteomes" id="UP000275078"/>
    </source>
</evidence>
<accession>A0A3N4I9A4</accession>
<dbReference type="AlphaFoldDB" id="A0A3N4I9A4"/>
<evidence type="ECO:0000313" key="3">
    <source>
        <dbReference type="EMBL" id="RPA82649.1"/>
    </source>
</evidence>
<keyword evidence="4" id="KW-1185">Reference proteome</keyword>
<reference evidence="3 4" key="1">
    <citation type="journal article" date="2018" name="Nat. Ecol. Evol.">
        <title>Pezizomycetes genomes reveal the molecular basis of ectomycorrhizal truffle lifestyle.</title>
        <authorList>
            <person name="Murat C."/>
            <person name="Payen T."/>
            <person name="Noel B."/>
            <person name="Kuo A."/>
            <person name="Morin E."/>
            <person name="Chen J."/>
            <person name="Kohler A."/>
            <person name="Krizsan K."/>
            <person name="Balestrini R."/>
            <person name="Da Silva C."/>
            <person name="Montanini B."/>
            <person name="Hainaut M."/>
            <person name="Levati E."/>
            <person name="Barry K.W."/>
            <person name="Belfiori B."/>
            <person name="Cichocki N."/>
            <person name="Clum A."/>
            <person name="Dockter R.B."/>
            <person name="Fauchery L."/>
            <person name="Guy J."/>
            <person name="Iotti M."/>
            <person name="Le Tacon F."/>
            <person name="Lindquist E.A."/>
            <person name="Lipzen A."/>
            <person name="Malagnac F."/>
            <person name="Mello A."/>
            <person name="Molinier V."/>
            <person name="Miyauchi S."/>
            <person name="Poulain J."/>
            <person name="Riccioni C."/>
            <person name="Rubini A."/>
            <person name="Sitrit Y."/>
            <person name="Splivallo R."/>
            <person name="Traeger S."/>
            <person name="Wang M."/>
            <person name="Zifcakova L."/>
            <person name="Wipf D."/>
            <person name="Zambonelli A."/>
            <person name="Paolocci F."/>
            <person name="Nowrousian M."/>
            <person name="Ottonello S."/>
            <person name="Baldrian P."/>
            <person name="Spatafora J.W."/>
            <person name="Henrissat B."/>
            <person name="Nagy L.G."/>
            <person name="Aury J.M."/>
            <person name="Wincker P."/>
            <person name="Grigoriev I.V."/>
            <person name="Bonfante P."/>
            <person name="Martin F.M."/>
        </authorList>
    </citation>
    <scope>NUCLEOTIDE SEQUENCE [LARGE SCALE GENOMIC DNA]</scope>
    <source>
        <strain evidence="3 4">RN42</strain>
    </source>
</reference>
<feature type="transmembrane region" description="Helical" evidence="2">
    <location>
        <begin position="40"/>
        <end position="57"/>
    </location>
</feature>
<organism evidence="3 4">
    <name type="scientific">Ascobolus immersus RN42</name>
    <dbReference type="NCBI Taxonomy" id="1160509"/>
    <lineage>
        <taxon>Eukaryota</taxon>
        <taxon>Fungi</taxon>
        <taxon>Dikarya</taxon>
        <taxon>Ascomycota</taxon>
        <taxon>Pezizomycotina</taxon>
        <taxon>Pezizomycetes</taxon>
        <taxon>Pezizales</taxon>
        <taxon>Ascobolaceae</taxon>
        <taxon>Ascobolus</taxon>
    </lineage>
</organism>
<keyword evidence="2" id="KW-0812">Transmembrane</keyword>